<evidence type="ECO:0000313" key="2">
    <source>
        <dbReference type="EMBL" id="KAA3676073.1"/>
    </source>
</evidence>
<feature type="compositionally biased region" description="Polar residues" evidence="1">
    <location>
        <begin position="55"/>
        <end position="68"/>
    </location>
</feature>
<comment type="caution">
    <text evidence="2">The sequence shown here is derived from an EMBL/GenBank/DDBJ whole genome shotgun (WGS) entry which is preliminary data.</text>
</comment>
<name>A0A5J4NKP5_9TREM</name>
<dbReference type="AlphaFoldDB" id="A0A5J4NKP5"/>
<proteinExistence type="predicted"/>
<accession>A0A5J4NKP5</accession>
<protein>
    <submittedName>
        <fullName evidence="2">Uncharacterized protein</fullName>
    </submittedName>
</protein>
<organism evidence="2 3">
    <name type="scientific">Paragonimus westermani</name>
    <dbReference type="NCBI Taxonomy" id="34504"/>
    <lineage>
        <taxon>Eukaryota</taxon>
        <taxon>Metazoa</taxon>
        <taxon>Spiralia</taxon>
        <taxon>Lophotrochozoa</taxon>
        <taxon>Platyhelminthes</taxon>
        <taxon>Trematoda</taxon>
        <taxon>Digenea</taxon>
        <taxon>Plagiorchiida</taxon>
        <taxon>Troglotremata</taxon>
        <taxon>Troglotrematidae</taxon>
        <taxon>Paragonimus</taxon>
    </lineage>
</organism>
<sequence length="332" mass="36686">MAGGGSSLPVGIADTDADMTTPALECILRMSIRKLQILRSRLQPASEVSLLRQASAATTTDSRSNPIARSRRSVTTRGLSFGSQTSNNLLLRSLIITRIGKKARSILLHQQAQSGLVPAQPAIVLPKPVIKTETTEMTYVPDSVSVNPLGAQGSSSSVFHSCETRAPEQTSDIYSKRNYSIYMNDICLESKRRKLDSLPSNSPVQSETYDDVDSEIVLSDHTDHTDVYDSVRHCDKRDFLGHQHISGVTHSDRAIKRHHHQSEHQSLLTCDQSRYTNMDVLNPCPDKTDNLSVRICSNCDMNCGEEKILRDTDESRNVVISRISPRLVDGVS</sequence>
<keyword evidence="3" id="KW-1185">Reference proteome</keyword>
<reference evidence="2 3" key="1">
    <citation type="journal article" date="2019" name="Gigascience">
        <title>Whole-genome sequence of the oriental lung fluke Paragonimus westermani.</title>
        <authorList>
            <person name="Oey H."/>
            <person name="Zakrzewski M."/>
            <person name="Narain K."/>
            <person name="Devi K.R."/>
            <person name="Agatsuma T."/>
            <person name="Nawaratna S."/>
            <person name="Gobert G.N."/>
            <person name="Jones M.K."/>
            <person name="Ragan M.A."/>
            <person name="McManus D.P."/>
            <person name="Krause L."/>
        </authorList>
    </citation>
    <scope>NUCLEOTIDE SEQUENCE [LARGE SCALE GENOMIC DNA]</scope>
    <source>
        <strain evidence="2 3">IND2009</strain>
    </source>
</reference>
<feature type="region of interest" description="Disordered" evidence="1">
    <location>
        <begin position="50"/>
        <end position="79"/>
    </location>
</feature>
<dbReference type="EMBL" id="QNGE01002161">
    <property type="protein sequence ID" value="KAA3676073.1"/>
    <property type="molecule type" value="Genomic_DNA"/>
</dbReference>
<dbReference type="Proteomes" id="UP000324629">
    <property type="component" value="Unassembled WGS sequence"/>
</dbReference>
<evidence type="ECO:0000313" key="3">
    <source>
        <dbReference type="Proteomes" id="UP000324629"/>
    </source>
</evidence>
<gene>
    <name evidence="2" type="ORF">DEA37_0006107</name>
</gene>
<evidence type="ECO:0000256" key="1">
    <source>
        <dbReference type="SAM" id="MobiDB-lite"/>
    </source>
</evidence>